<evidence type="ECO:0000256" key="1">
    <source>
        <dbReference type="SAM" id="MobiDB-lite"/>
    </source>
</evidence>
<evidence type="ECO:0000313" key="2">
    <source>
        <dbReference type="EMBL" id="ODH20171.1"/>
    </source>
</evidence>
<sequence>MQAVGGFWRQKLLATLSGFDGCPPLSTAINTQQQLLLLLQLQQHRITTTSDDDDDDDDDDDNRLFKGHVFDAVDGDDWRGRPREDMT</sequence>
<dbReference type="AlphaFoldDB" id="A0A1D2J8Z1"/>
<name>A0A1D2J8Z1_PARBR</name>
<dbReference type="VEuPathDB" id="FungiDB:PADG_08117"/>
<gene>
    <name evidence="2" type="ORF">ACO22_05948</name>
</gene>
<organism evidence="2 3">
    <name type="scientific">Paracoccidioides brasiliensis</name>
    <dbReference type="NCBI Taxonomy" id="121759"/>
    <lineage>
        <taxon>Eukaryota</taxon>
        <taxon>Fungi</taxon>
        <taxon>Dikarya</taxon>
        <taxon>Ascomycota</taxon>
        <taxon>Pezizomycotina</taxon>
        <taxon>Eurotiomycetes</taxon>
        <taxon>Eurotiomycetidae</taxon>
        <taxon>Onygenales</taxon>
        <taxon>Ajellomycetaceae</taxon>
        <taxon>Paracoccidioides</taxon>
    </lineage>
</organism>
<reference evidence="2 3" key="1">
    <citation type="submission" date="2016-06" db="EMBL/GenBank/DDBJ databases">
        <authorList>
            <person name="Kjaerup R.B."/>
            <person name="Dalgaard T.S."/>
            <person name="Juul-Madsen H.R."/>
        </authorList>
    </citation>
    <scope>NUCLEOTIDE SEQUENCE [LARGE SCALE GENOMIC DNA]</scope>
    <source>
        <strain evidence="2 3">Pb300</strain>
    </source>
</reference>
<feature type="region of interest" description="Disordered" evidence="1">
    <location>
        <begin position="47"/>
        <end position="66"/>
    </location>
</feature>
<evidence type="ECO:0000313" key="3">
    <source>
        <dbReference type="Proteomes" id="UP000242814"/>
    </source>
</evidence>
<feature type="compositionally biased region" description="Acidic residues" evidence="1">
    <location>
        <begin position="50"/>
        <end position="61"/>
    </location>
</feature>
<dbReference type="EMBL" id="LZYO01000291">
    <property type="protein sequence ID" value="ODH20171.1"/>
    <property type="molecule type" value="Genomic_DNA"/>
</dbReference>
<accession>A0A1D2J8Z1</accession>
<proteinExistence type="predicted"/>
<protein>
    <submittedName>
        <fullName evidence="2">Uncharacterized protein</fullName>
    </submittedName>
</protein>
<comment type="caution">
    <text evidence="2">The sequence shown here is derived from an EMBL/GenBank/DDBJ whole genome shotgun (WGS) entry which is preliminary data.</text>
</comment>
<dbReference type="Proteomes" id="UP000242814">
    <property type="component" value="Unassembled WGS sequence"/>
</dbReference>